<dbReference type="AlphaFoldDB" id="A0A0H3KCU7"/>
<reference evidence="2 3" key="1">
    <citation type="journal article" date="2007" name="Photosyn. Res.">
        <title>Complete nucleotide sequence of the freshwater unicellular cyanobacterium Synechococcus elongatus PCC 6301 chromosome: gene content and organization.</title>
        <authorList>
            <person name="Sugita C."/>
            <person name="Ogata K."/>
            <person name="Shikata M."/>
            <person name="Jikuya H."/>
            <person name="Takano J."/>
            <person name="Furumichi M."/>
            <person name="Kanehisa M."/>
            <person name="Omata T."/>
            <person name="Sugiura M."/>
            <person name="Sugita M."/>
        </authorList>
    </citation>
    <scope>NUCLEOTIDE SEQUENCE [LARGE SCALE GENOMIC DNA]</scope>
    <source>
        <strain evidence="3">ATCC 27144 / PCC 6301 / SAUG 1402/1</strain>
    </source>
</reference>
<organism evidence="2 3">
    <name type="scientific">Synechococcus sp. (strain ATCC 27144 / PCC 6301 / SAUG 1402/1)</name>
    <name type="common">Anacystis nidulans</name>
    <dbReference type="NCBI Taxonomy" id="269084"/>
    <lineage>
        <taxon>Bacteria</taxon>
        <taxon>Bacillati</taxon>
        <taxon>Cyanobacteriota</taxon>
        <taxon>Cyanophyceae</taxon>
        <taxon>Synechococcales</taxon>
        <taxon>Synechococcaceae</taxon>
        <taxon>Synechococcus</taxon>
    </lineage>
</organism>
<accession>A0A0H3KCU7</accession>
<dbReference type="KEGG" id="syc:syc2427_c"/>
<name>A0A0H3KCU7_SYNP6</name>
<evidence type="ECO:0000313" key="3">
    <source>
        <dbReference type="Proteomes" id="UP000001175"/>
    </source>
</evidence>
<dbReference type="Proteomes" id="UP000001175">
    <property type="component" value="Chromosome"/>
</dbReference>
<dbReference type="GeneID" id="72430531"/>
<dbReference type="eggNOG" id="ENOG50332T1">
    <property type="taxonomic scope" value="Bacteria"/>
</dbReference>
<evidence type="ECO:0000256" key="1">
    <source>
        <dbReference type="SAM" id="SignalP"/>
    </source>
</evidence>
<evidence type="ECO:0008006" key="4">
    <source>
        <dbReference type="Google" id="ProtNLM"/>
    </source>
</evidence>
<proteinExistence type="predicted"/>
<feature type="chain" id="PRO_5002613566" description="Circadian oscillating protein COP23" evidence="1">
    <location>
        <begin position="26"/>
        <end position="187"/>
    </location>
</feature>
<sequence length="187" mass="19524">MIKATALSLAVTAVALTAIAPTAQAESNRYGFTCKQVNGANYVTVLEPRPDLLSGDVQAYNVSIPAYQPGENSTPVIAWSQNLDSAYPGGSYQASSRCLSVSARLTNLGLAMRVQDYAGMQAIAEMARPGLVNSAGVVAAGPINVRSVLFTLTPENVPNTSTIQFRNALTGVGGPDLPEALMPPIQE</sequence>
<dbReference type="RefSeq" id="WP_011244737.1">
    <property type="nucleotide sequence ID" value="NC_006576.1"/>
</dbReference>
<evidence type="ECO:0000313" key="2">
    <source>
        <dbReference type="EMBL" id="BAD80617.1"/>
    </source>
</evidence>
<dbReference type="EMBL" id="AP008231">
    <property type="protein sequence ID" value="BAD80617.1"/>
    <property type="molecule type" value="Genomic_DNA"/>
</dbReference>
<keyword evidence="1" id="KW-0732">Signal</keyword>
<gene>
    <name evidence="2" type="ordered locus">syc2427_c</name>
</gene>
<protein>
    <recommendedName>
        <fullName evidence="4">Circadian oscillating protein COP23</fullName>
    </recommendedName>
</protein>
<feature type="signal peptide" evidence="1">
    <location>
        <begin position="1"/>
        <end position="25"/>
    </location>
</feature>